<dbReference type="EMBL" id="GDIQ01012531">
    <property type="protein sequence ID" value="JAN82206.1"/>
    <property type="molecule type" value="Transcribed_RNA"/>
</dbReference>
<accession>A0A0P5BXF0</accession>
<sequence>MGRDRRLFFPILDFFFKFLLSPADGMGRHPVIAQGEKIFFQLPRRGGNKTILGNRVPSMARPSNRQTDVKERKKGPAFALYGYTR</sequence>
<organism evidence="1">
    <name type="scientific">Daphnia magna</name>
    <dbReference type="NCBI Taxonomy" id="35525"/>
    <lineage>
        <taxon>Eukaryota</taxon>
        <taxon>Metazoa</taxon>
        <taxon>Ecdysozoa</taxon>
        <taxon>Arthropoda</taxon>
        <taxon>Crustacea</taxon>
        <taxon>Branchiopoda</taxon>
        <taxon>Diplostraca</taxon>
        <taxon>Cladocera</taxon>
        <taxon>Anomopoda</taxon>
        <taxon>Daphniidae</taxon>
        <taxon>Daphnia</taxon>
    </lineage>
</organism>
<protein>
    <submittedName>
        <fullName evidence="1">Uncharacterized protein</fullName>
    </submittedName>
</protein>
<evidence type="ECO:0000313" key="1">
    <source>
        <dbReference type="EMBL" id="JAN82206.1"/>
    </source>
</evidence>
<reference evidence="1" key="1">
    <citation type="submission" date="2015-10" db="EMBL/GenBank/DDBJ databases">
        <title>EvidentialGene: Evidence-directed Construction of Complete mRNA Transcriptomes without Genomes.</title>
        <authorList>
            <person name="Gilbert D.G."/>
        </authorList>
    </citation>
    <scope>NUCLEOTIDE SEQUENCE</scope>
</reference>
<proteinExistence type="predicted"/>
<name>A0A0P5BXF0_9CRUS</name>
<dbReference type="AlphaFoldDB" id="A0A0P5BXF0"/>